<feature type="region of interest" description="Disordered" evidence="1">
    <location>
        <begin position="13"/>
        <end position="83"/>
    </location>
</feature>
<feature type="compositionally biased region" description="Low complexity" evidence="1">
    <location>
        <begin position="32"/>
        <end position="42"/>
    </location>
</feature>
<accession>A0A7W9UXL4</accession>
<comment type="caution">
    <text evidence="2">The sequence shown here is derived from an EMBL/GenBank/DDBJ whole genome shotgun (WGS) entry which is preliminary data.</text>
</comment>
<organism evidence="2 3">
    <name type="scientific">Streptomyces zagrosensis</name>
    <dbReference type="NCBI Taxonomy" id="1042984"/>
    <lineage>
        <taxon>Bacteria</taxon>
        <taxon>Bacillati</taxon>
        <taxon>Actinomycetota</taxon>
        <taxon>Actinomycetes</taxon>
        <taxon>Kitasatosporales</taxon>
        <taxon>Streptomycetaceae</taxon>
        <taxon>Streptomyces</taxon>
    </lineage>
</organism>
<reference evidence="2 3" key="1">
    <citation type="submission" date="2020-08" db="EMBL/GenBank/DDBJ databases">
        <title>Genomic Encyclopedia of Type Strains, Phase III (KMG-III): the genomes of soil and plant-associated and newly described type strains.</title>
        <authorList>
            <person name="Whitman W."/>
        </authorList>
    </citation>
    <scope>NUCLEOTIDE SEQUENCE [LARGE SCALE GENOMIC DNA]</scope>
    <source>
        <strain evidence="2 3">CECT 8305</strain>
    </source>
</reference>
<feature type="compositionally biased region" description="Acidic residues" evidence="1">
    <location>
        <begin position="43"/>
        <end position="52"/>
    </location>
</feature>
<evidence type="ECO:0000256" key="1">
    <source>
        <dbReference type="SAM" id="MobiDB-lite"/>
    </source>
</evidence>
<dbReference type="RefSeq" id="WP_312866776.1">
    <property type="nucleotide sequence ID" value="NZ_JACHJL010000003.1"/>
</dbReference>
<gene>
    <name evidence="2" type="ORF">FHS42_001819</name>
</gene>
<name>A0A7W9UXL4_9ACTN</name>
<dbReference type="EMBL" id="JACHJL010000003">
    <property type="protein sequence ID" value="MBB5934772.1"/>
    <property type="molecule type" value="Genomic_DNA"/>
</dbReference>
<keyword evidence="3" id="KW-1185">Reference proteome</keyword>
<evidence type="ECO:0000313" key="3">
    <source>
        <dbReference type="Proteomes" id="UP000588098"/>
    </source>
</evidence>
<protein>
    <submittedName>
        <fullName evidence="2">Uncharacterized protein</fullName>
    </submittedName>
</protein>
<sequence length="204" mass="20507">MTAVRAALTWMTAVRDNGGTAHSATDDGGSDGNSVDNSGSDGTDAEGNDVEGTDSHNTDSHNTGSGDTGSGDAGSASADAGTGSGWRTGSIRLGNVHNSAVGIGNHHHIETVRHEATPRDPAYERLSEAIQQLGEDLARVVPSSQTVALADELSGAQDEIQRTGQASPGRLARLRTLLQDASASIGMLASGVAVGQAIGPLIGG</sequence>
<dbReference type="Proteomes" id="UP000588098">
    <property type="component" value="Unassembled WGS sequence"/>
</dbReference>
<dbReference type="AlphaFoldDB" id="A0A7W9UXL4"/>
<proteinExistence type="predicted"/>
<evidence type="ECO:0000313" key="2">
    <source>
        <dbReference type="EMBL" id="MBB5934772.1"/>
    </source>
</evidence>